<evidence type="ECO:0000313" key="7">
    <source>
        <dbReference type="Proteomes" id="UP000736787"/>
    </source>
</evidence>
<reference evidence="4" key="1">
    <citation type="submission" date="2018-10" db="EMBL/GenBank/DDBJ databases">
        <title>Effector identification in a new, highly contiguous assembly of the strawberry crown rot pathogen Phytophthora cactorum.</title>
        <authorList>
            <person name="Armitage A.D."/>
            <person name="Nellist C.F."/>
            <person name="Bates H."/>
            <person name="Vickerstaff R.J."/>
            <person name="Harrison R.J."/>
        </authorList>
    </citation>
    <scope>NUCLEOTIDE SEQUENCE</scope>
    <source>
        <strain evidence="2">15-7</strain>
        <strain evidence="3">4032</strain>
        <strain evidence="4">4040</strain>
        <strain evidence="5">P415</strain>
        <strain evidence="6">P421</strain>
    </source>
</reference>
<dbReference type="EMBL" id="RCMV01000293">
    <property type="protein sequence ID" value="KAG3219835.1"/>
    <property type="molecule type" value="Genomic_DNA"/>
</dbReference>
<dbReference type="EMBL" id="RCMI01000212">
    <property type="protein sequence ID" value="KAG2925345.1"/>
    <property type="molecule type" value="Genomic_DNA"/>
</dbReference>
<evidence type="ECO:0000313" key="6">
    <source>
        <dbReference type="EMBL" id="KAG3219835.1"/>
    </source>
</evidence>
<evidence type="ECO:0000313" key="4">
    <source>
        <dbReference type="EMBL" id="KAG2944051.1"/>
    </source>
</evidence>
<dbReference type="Proteomes" id="UP000736787">
    <property type="component" value="Unassembled WGS sequence"/>
</dbReference>
<evidence type="ECO:0000313" key="2">
    <source>
        <dbReference type="EMBL" id="KAG2859020.1"/>
    </source>
</evidence>
<organism evidence="4 7">
    <name type="scientific">Phytophthora cactorum</name>
    <dbReference type="NCBI Taxonomy" id="29920"/>
    <lineage>
        <taxon>Eukaryota</taxon>
        <taxon>Sar</taxon>
        <taxon>Stramenopiles</taxon>
        <taxon>Oomycota</taxon>
        <taxon>Peronosporomycetes</taxon>
        <taxon>Peronosporales</taxon>
        <taxon>Peronosporaceae</taxon>
        <taxon>Phytophthora</taxon>
    </lineage>
</organism>
<dbReference type="Proteomes" id="UP000697107">
    <property type="component" value="Unassembled WGS sequence"/>
</dbReference>
<comment type="caution">
    <text evidence="4">The sequence shown here is derived from an EMBL/GenBank/DDBJ whole genome shotgun (WGS) entry which is preliminary data.</text>
</comment>
<feature type="region of interest" description="Disordered" evidence="1">
    <location>
        <begin position="1"/>
        <end position="33"/>
    </location>
</feature>
<proteinExistence type="predicted"/>
<evidence type="ECO:0000313" key="3">
    <source>
        <dbReference type="EMBL" id="KAG2925345.1"/>
    </source>
</evidence>
<protein>
    <submittedName>
        <fullName evidence="4">Uncharacterized protein</fullName>
    </submittedName>
</protein>
<dbReference type="AlphaFoldDB" id="A0A8T1DX81"/>
<dbReference type="EMBL" id="RCMG01000231">
    <property type="protein sequence ID" value="KAG2859020.1"/>
    <property type="molecule type" value="Genomic_DNA"/>
</dbReference>
<sequence>MTGVTPMNSTTHYQQEKLPYHPERKSTKNRGTM</sequence>
<dbReference type="Proteomes" id="UP000735874">
    <property type="component" value="Unassembled WGS sequence"/>
</dbReference>
<evidence type="ECO:0000256" key="1">
    <source>
        <dbReference type="SAM" id="MobiDB-lite"/>
    </source>
</evidence>
<feature type="compositionally biased region" description="Basic and acidic residues" evidence="1">
    <location>
        <begin position="14"/>
        <end position="26"/>
    </location>
</feature>
<name>A0A8T1DX81_9STRA</name>
<feature type="compositionally biased region" description="Polar residues" evidence="1">
    <location>
        <begin position="1"/>
        <end position="13"/>
    </location>
</feature>
<dbReference type="Proteomes" id="UP000760860">
    <property type="component" value="Unassembled WGS sequence"/>
</dbReference>
<evidence type="ECO:0000313" key="5">
    <source>
        <dbReference type="EMBL" id="KAG2979825.1"/>
    </source>
</evidence>
<dbReference type="Proteomes" id="UP000774804">
    <property type="component" value="Unassembled WGS sequence"/>
</dbReference>
<dbReference type="EMBL" id="RCMK01000207">
    <property type="protein sequence ID" value="KAG2944051.1"/>
    <property type="molecule type" value="Genomic_DNA"/>
</dbReference>
<dbReference type="EMBL" id="RCML01000352">
    <property type="protein sequence ID" value="KAG2979825.1"/>
    <property type="molecule type" value="Genomic_DNA"/>
</dbReference>
<gene>
    <name evidence="2" type="ORF">PC113_g9309</name>
    <name evidence="3" type="ORF">PC115_g8288</name>
    <name evidence="4" type="ORF">PC117_g9188</name>
    <name evidence="5" type="ORF">PC118_g11561</name>
    <name evidence="6" type="ORF">PC129_g9398</name>
</gene>
<accession>A0A8T1DX81</accession>